<sequence>MNALSRREEETLLKTTKARALKECDTVVKEFAQCASGRTVSVAWACKDKLKVVQECMVQYTGPEPMEKVRKEYLRLRNQQRAEQEKQLQLSQAQTIPPSS</sequence>
<evidence type="ECO:0000256" key="1">
    <source>
        <dbReference type="ARBA" id="ARBA00007347"/>
    </source>
</evidence>
<dbReference type="AlphaFoldDB" id="A0AAD5YLG0"/>
<gene>
    <name evidence="4" type="ORF">NP233_g10291</name>
</gene>
<evidence type="ECO:0000313" key="5">
    <source>
        <dbReference type="Proteomes" id="UP001213000"/>
    </source>
</evidence>
<proteinExistence type="inferred from homology"/>
<dbReference type="EMBL" id="JANIEX010001027">
    <property type="protein sequence ID" value="KAJ3561282.1"/>
    <property type="molecule type" value="Genomic_DNA"/>
</dbReference>
<protein>
    <recommendedName>
        <fullName evidence="3">COX assembly mitochondrial protein</fullName>
    </recommendedName>
</protein>
<accession>A0AAD5YLG0</accession>
<evidence type="ECO:0000256" key="3">
    <source>
        <dbReference type="RuleBase" id="RU364104"/>
    </source>
</evidence>
<dbReference type="PANTHER" id="PTHR22977:SF5">
    <property type="entry name" value="COX ASSEMBLY MITOCHONDRIAL PROTEIN HOMOLOG"/>
    <property type="match status" value="1"/>
</dbReference>
<comment type="function">
    <text evidence="3">Required for mitochondrial cytochrome c oxidase (COX) assembly and respiration.</text>
</comment>
<keyword evidence="3" id="KW-0143">Chaperone</keyword>
<evidence type="ECO:0000256" key="2">
    <source>
        <dbReference type="ARBA" id="ARBA00023157"/>
    </source>
</evidence>
<keyword evidence="2" id="KW-1015">Disulfide bond</keyword>
<dbReference type="Proteomes" id="UP001213000">
    <property type="component" value="Unassembled WGS sequence"/>
</dbReference>
<dbReference type="InterPro" id="IPR013892">
    <property type="entry name" value="Cyt_c_biogenesis_Cmc1-like"/>
</dbReference>
<keyword evidence="3" id="KW-0999">Mitochondrion inner membrane</keyword>
<keyword evidence="5" id="KW-1185">Reference proteome</keyword>
<dbReference type="Pfam" id="PF08583">
    <property type="entry name" value="Cmc1"/>
    <property type="match status" value="1"/>
</dbReference>
<name>A0AAD5YLG0_9AGAR</name>
<comment type="caution">
    <text evidence="4">The sequence shown here is derived from an EMBL/GenBank/DDBJ whole genome shotgun (WGS) entry which is preliminary data.</text>
</comment>
<dbReference type="GO" id="GO:0005743">
    <property type="term" value="C:mitochondrial inner membrane"/>
    <property type="evidence" value="ECO:0007669"/>
    <property type="project" value="UniProtKB-SubCell"/>
</dbReference>
<keyword evidence="3" id="KW-0496">Mitochondrion</keyword>
<evidence type="ECO:0000313" key="4">
    <source>
        <dbReference type="EMBL" id="KAJ3561282.1"/>
    </source>
</evidence>
<comment type="subcellular location">
    <subcellularLocation>
        <location evidence="3">Mitochondrion inner membrane</location>
    </subcellularLocation>
</comment>
<organism evidence="4 5">
    <name type="scientific">Leucocoprinus birnbaumii</name>
    <dbReference type="NCBI Taxonomy" id="56174"/>
    <lineage>
        <taxon>Eukaryota</taxon>
        <taxon>Fungi</taxon>
        <taxon>Dikarya</taxon>
        <taxon>Basidiomycota</taxon>
        <taxon>Agaricomycotina</taxon>
        <taxon>Agaricomycetes</taxon>
        <taxon>Agaricomycetidae</taxon>
        <taxon>Agaricales</taxon>
        <taxon>Agaricineae</taxon>
        <taxon>Agaricaceae</taxon>
        <taxon>Leucocoprinus</taxon>
    </lineage>
</organism>
<keyword evidence="3" id="KW-0472">Membrane</keyword>
<reference evidence="4" key="1">
    <citation type="submission" date="2022-07" db="EMBL/GenBank/DDBJ databases">
        <title>Genome Sequence of Leucocoprinus birnbaumii.</title>
        <authorList>
            <person name="Buettner E."/>
        </authorList>
    </citation>
    <scope>NUCLEOTIDE SEQUENCE</scope>
    <source>
        <strain evidence="4">VT141</strain>
    </source>
</reference>
<dbReference type="PANTHER" id="PTHR22977">
    <property type="entry name" value="COX ASSEMBLY MITOCHONDRIAL PROTEIN"/>
    <property type="match status" value="1"/>
</dbReference>
<comment type="similarity">
    <text evidence="1 3">Belongs to the CMC family.</text>
</comment>